<dbReference type="AlphaFoldDB" id="A0A1R3L3L1"/>
<accession>A0A1R3L3L1</accession>
<keyword evidence="2" id="KW-1185">Reference proteome</keyword>
<proteinExistence type="predicted"/>
<gene>
    <name evidence="1" type="ORF">COLO4_00596</name>
</gene>
<organism evidence="1 2">
    <name type="scientific">Corchorus olitorius</name>
    <dbReference type="NCBI Taxonomy" id="93759"/>
    <lineage>
        <taxon>Eukaryota</taxon>
        <taxon>Viridiplantae</taxon>
        <taxon>Streptophyta</taxon>
        <taxon>Embryophyta</taxon>
        <taxon>Tracheophyta</taxon>
        <taxon>Spermatophyta</taxon>
        <taxon>Magnoliopsida</taxon>
        <taxon>eudicotyledons</taxon>
        <taxon>Gunneridae</taxon>
        <taxon>Pentapetalae</taxon>
        <taxon>rosids</taxon>
        <taxon>malvids</taxon>
        <taxon>Malvales</taxon>
        <taxon>Malvaceae</taxon>
        <taxon>Grewioideae</taxon>
        <taxon>Apeibeae</taxon>
        <taxon>Corchorus</taxon>
    </lineage>
</organism>
<evidence type="ECO:0000313" key="1">
    <source>
        <dbReference type="EMBL" id="OMP13932.1"/>
    </source>
</evidence>
<sequence length="83" mass="8990">MAGPGKSSRQYIQNCRVISTWSGNTATSPGSCAARKQGRIASPRPCCAATYWAITLVLRRCALAFGNRLFRYSSSELNARSST</sequence>
<name>A0A1R3L3L1_9ROSI</name>
<comment type="caution">
    <text evidence="1">The sequence shown here is derived from an EMBL/GenBank/DDBJ whole genome shotgun (WGS) entry which is preliminary data.</text>
</comment>
<evidence type="ECO:0000313" key="2">
    <source>
        <dbReference type="Proteomes" id="UP000187203"/>
    </source>
</evidence>
<protein>
    <submittedName>
        <fullName evidence="1">Uncharacterized protein</fullName>
    </submittedName>
</protein>
<reference evidence="2" key="1">
    <citation type="submission" date="2013-09" db="EMBL/GenBank/DDBJ databases">
        <title>Corchorus olitorius genome sequencing.</title>
        <authorList>
            <person name="Alam M."/>
            <person name="Haque M.S."/>
            <person name="Islam M.S."/>
            <person name="Emdad E.M."/>
            <person name="Islam M.M."/>
            <person name="Ahmed B."/>
            <person name="Halim A."/>
            <person name="Hossen Q.M.M."/>
            <person name="Hossain M.Z."/>
            <person name="Ahmed R."/>
            <person name="Khan M.M."/>
            <person name="Islam R."/>
            <person name="Rashid M.M."/>
            <person name="Khan S.A."/>
            <person name="Rahman M.S."/>
            <person name="Alam M."/>
            <person name="Yahiya A.S."/>
            <person name="Khan M.S."/>
            <person name="Azam M.S."/>
            <person name="Haque T."/>
            <person name="Lashkar M.Z.H."/>
            <person name="Akhand A.I."/>
            <person name="Morshed G."/>
            <person name="Roy S."/>
            <person name="Uddin K.S."/>
            <person name="Rabeya T."/>
            <person name="Hossain A.S."/>
            <person name="Chowdhury A."/>
            <person name="Snigdha A.R."/>
            <person name="Mortoza M.S."/>
            <person name="Matin S.A."/>
            <person name="Hoque S.M.E."/>
            <person name="Islam M.K."/>
            <person name="Roy D.K."/>
            <person name="Haider R."/>
            <person name="Moosa M.M."/>
            <person name="Elias S.M."/>
            <person name="Hasan A.M."/>
            <person name="Jahan S."/>
            <person name="Shafiuddin M."/>
            <person name="Mahmood N."/>
            <person name="Shommy N.S."/>
        </authorList>
    </citation>
    <scope>NUCLEOTIDE SEQUENCE [LARGE SCALE GENOMIC DNA]</scope>
    <source>
        <strain evidence="2">cv. O-4</strain>
    </source>
</reference>
<dbReference type="EMBL" id="AWUE01002766">
    <property type="protein sequence ID" value="OMP13932.1"/>
    <property type="molecule type" value="Genomic_DNA"/>
</dbReference>
<dbReference type="Proteomes" id="UP000187203">
    <property type="component" value="Unassembled WGS sequence"/>
</dbReference>